<dbReference type="EMBL" id="CP036526">
    <property type="protein sequence ID" value="QDT09174.1"/>
    <property type="molecule type" value="Genomic_DNA"/>
</dbReference>
<protein>
    <submittedName>
        <fullName evidence="2">Uncharacterized protein</fullName>
    </submittedName>
</protein>
<sequence>MNIQSFLEHHGIVRNPFAEEDAQTDQVFKEYCISSAYHPVWDKVYGDPKDPSTAIVFGPKGSGKTAMRLQIDQHLQKYNKDNPAEQVFIIRYDDFNPFLDHFCERMSRRTTRKPEKVLDAWKLWDHMDSLLCLGVTNFVDDVVDAGKPDSKSSIDPAKLKKLDRTAARDMLLLASCYDQSTDSAFVTRWNSLRKKLRYGNWRAKWSCILAWVWSILVILFFALLFLRPAADSDSGDAAEANVVRAQEHFASVYPSATSVLATDSQVAPFSSTDAFPLKTGHTLVAEKTDEPAGDVAAAGESAGFFDWFNSVFQTRPAWKWLWLAPLVILLGCLPYLIRWVKCHLIALGIKKHMRVGKREVGSIRRVLMGIPAKELASQPLPRFDRTDDRYELLNKFQAILEQMGYTGTVVLMDRVDEPHLTGGKPELMRRFVWPLLDNKLLKHPGLGFKMMLPQELHRDMERESREFHERARLDKQNVIPAFQWTGESLYDLTRARMMACAADGASPEPKHLFADDLEYKRLISAFRTLRVPRHLFRFLYRVLVDHCNRYTDSEPEFQIKAETFETVHAVYDREANPTAG</sequence>
<dbReference type="Proteomes" id="UP000319817">
    <property type="component" value="Chromosome"/>
</dbReference>
<keyword evidence="1" id="KW-1133">Transmembrane helix</keyword>
<accession>A0A517NPX4</accession>
<organism evidence="2 3">
    <name type="scientific">Stieleria marina</name>
    <dbReference type="NCBI Taxonomy" id="1930275"/>
    <lineage>
        <taxon>Bacteria</taxon>
        <taxon>Pseudomonadati</taxon>
        <taxon>Planctomycetota</taxon>
        <taxon>Planctomycetia</taxon>
        <taxon>Pirellulales</taxon>
        <taxon>Pirellulaceae</taxon>
        <taxon>Stieleria</taxon>
    </lineage>
</organism>
<proteinExistence type="predicted"/>
<keyword evidence="3" id="KW-1185">Reference proteome</keyword>
<evidence type="ECO:0000313" key="2">
    <source>
        <dbReference type="EMBL" id="QDT09174.1"/>
    </source>
</evidence>
<gene>
    <name evidence="2" type="ORF">K239x_11190</name>
</gene>
<dbReference type="AlphaFoldDB" id="A0A517NPX4"/>
<name>A0A517NPX4_9BACT</name>
<feature type="transmembrane region" description="Helical" evidence="1">
    <location>
        <begin position="203"/>
        <end position="226"/>
    </location>
</feature>
<evidence type="ECO:0000256" key="1">
    <source>
        <dbReference type="SAM" id="Phobius"/>
    </source>
</evidence>
<reference evidence="2 3" key="1">
    <citation type="submission" date="2019-02" db="EMBL/GenBank/DDBJ databases">
        <title>Deep-cultivation of Planctomycetes and their phenomic and genomic characterization uncovers novel biology.</title>
        <authorList>
            <person name="Wiegand S."/>
            <person name="Jogler M."/>
            <person name="Boedeker C."/>
            <person name="Pinto D."/>
            <person name="Vollmers J."/>
            <person name="Rivas-Marin E."/>
            <person name="Kohn T."/>
            <person name="Peeters S.H."/>
            <person name="Heuer A."/>
            <person name="Rast P."/>
            <person name="Oberbeckmann S."/>
            <person name="Bunk B."/>
            <person name="Jeske O."/>
            <person name="Meyerdierks A."/>
            <person name="Storesund J.E."/>
            <person name="Kallscheuer N."/>
            <person name="Luecker S."/>
            <person name="Lage O.M."/>
            <person name="Pohl T."/>
            <person name="Merkel B.J."/>
            <person name="Hornburger P."/>
            <person name="Mueller R.-W."/>
            <person name="Bruemmer F."/>
            <person name="Labrenz M."/>
            <person name="Spormann A.M."/>
            <person name="Op den Camp H."/>
            <person name="Overmann J."/>
            <person name="Amann R."/>
            <person name="Jetten M.S.M."/>
            <person name="Mascher T."/>
            <person name="Medema M.H."/>
            <person name="Devos D.P."/>
            <person name="Kaster A.-K."/>
            <person name="Ovreas L."/>
            <person name="Rohde M."/>
            <person name="Galperin M.Y."/>
            <person name="Jogler C."/>
        </authorList>
    </citation>
    <scope>NUCLEOTIDE SEQUENCE [LARGE SCALE GENOMIC DNA]</scope>
    <source>
        <strain evidence="2 3">K23_9</strain>
    </source>
</reference>
<evidence type="ECO:0000313" key="3">
    <source>
        <dbReference type="Proteomes" id="UP000319817"/>
    </source>
</evidence>
<keyword evidence="1" id="KW-0472">Membrane</keyword>
<keyword evidence="1" id="KW-0812">Transmembrane</keyword>
<feature type="transmembrane region" description="Helical" evidence="1">
    <location>
        <begin position="317"/>
        <end position="337"/>
    </location>
</feature>
<dbReference type="RefSeq" id="WP_419189703.1">
    <property type="nucleotide sequence ID" value="NZ_CP036526.1"/>
</dbReference>